<evidence type="ECO:0000259" key="7">
    <source>
        <dbReference type="Pfam" id="PF09335"/>
    </source>
</evidence>
<dbReference type="OrthoDB" id="9780918at2"/>
<name>F9ZP58_ACICS</name>
<evidence type="ECO:0000256" key="5">
    <source>
        <dbReference type="ARBA" id="ARBA00023136"/>
    </source>
</evidence>
<keyword evidence="9" id="KW-1185">Reference proteome</keyword>
<dbReference type="EMBL" id="CP002573">
    <property type="protein sequence ID" value="AEK58444.1"/>
    <property type="molecule type" value="Genomic_DNA"/>
</dbReference>
<evidence type="ECO:0000256" key="2">
    <source>
        <dbReference type="ARBA" id="ARBA00022475"/>
    </source>
</evidence>
<dbReference type="HOGENOM" id="CLU_044208_4_3_6"/>
<reference evidence="8 9" key="1">
    <citation type="journal article" date="2011" name="J. Genet. Genomics">
        <title>Unraveling the Acidithiobacillus caldus complete genome and its central metabolisms for carbon assimilation.</title>
        <authorList>
            <person name="You X.Y."/>
            <person name="Guo X."/>
            <person name="Zheng H.J."/>
            <person name="Zhang M.J."/>
            <person name="Liu L.J."/>
            <person name="Zhu Y.Q."/>
            <person name="Zhu B."/>
            <person name="Wang S.Y."/>
            <person name="Zhao G.P."/>
            <person name="Poetsch A."/>
            <person name="Jiang C.Y."/>
            <person name="Liu S.J."/>
        </authorList>
    </citation>
    <scope>NUCLEOTIDE SEQUENCE [LARGE SCALE GENOMIC DNA]</scope>
    <source>
        <strain evidence="8 9">SM-1</strain>
    </source>
</reference>
<gene>
    <name evidence="8" type="ordered locus">Atc_1796</name>
</gene>
<accession>F9ZP58</accession>
<dbReference type="Proteomes" id="UP000006135">
    <property type="component" value="Chromosome"/>
</dbReference>
<comment type="subcellular location">
    <subcellularLocation>
        <location evidence="1">Cell membrane</location>
        <topology evidence="1">Multi-pass membrane protein</topology>
    </subcellularLocation>
</comment>
<dbReference type="PANTHER" id="PTHR42709:SF6">
    <property type="entry name" value="UNDECAPRENYL PHOSPHATE TRANSPORTER A"/>
    <property type="match status" value="1"/>
</dbReference>
<dbReference type="InterPro" id="IPR032816">
    <property type="entry name" value="VTT_dom"/>
</dbReference>
<evidence type="ECO:0000313" key="9">
    <source>
        <dbReference type="Proteomes" id="UP000006135"/>
    </source>
</evidence>
<feature type="transmembrane region" description="Helical" evidence="6">
    <location>
        <begin position="25"/>
        <end position="46"/>
    </location>
</feature>
<keyword evidence="3 6" id="KW-0812">Transmembrane</keyword>
<evidence type="ECO:0000256" key="6">
    <source>
        <dbReference type="SAM" id="Phobius"/>
    </source>
</evidence>
<sequence>MVFAPGETLLIAAGFLASEGALNPLWVLMLGILATSLGWFGAYYLGSWMGISWLRRHGRWIGVTPNRLQNTHAFLEKYGPIVVLFGRFVVPLRQLQGYISGSAESSFKQFYLWNILGAALWVGFWGGAGYIFGLL</sequence>
<keyword evidence="2" id="KW-1003">Cell membrane</keyword>
<dbReference type="PANTHER" id="PTHR42709">
    <property type="entry name" value="ALKALINE PHOSPHATASE LIKE PROTEIN"/>
    <property type="match status" value="1"/>
</dbReference>
<feature type="domain" description="VTT" evidence="7">
    <location>
        <begin position="5"/>
        <end position="130"/>
    </location>
</feature>
<keyword evidence="5 6" id="KW-0472">Membrane</keyword>
<dbReference type="Pfam" id="PF09335">
    <property type="entry name" value="VTT_dom"/>
    <property type="match status" value="1"/>
</dbReference>
<proteinExistence type="predicted"/>
<evidence type="ECO:0000256" key="4">
    <source>
        <dbReference type="ARBA" id="ARBA00022989"/>
    </source>
</evidence>
<keyword evidence="4 6" id="KW-1133">Transmembrane helix</keyword>
<protein>
    <submittedName>
        <fullName evidence="8">DedA family protein</fullName>
    </submittedName>
</protein>
<dbReference type="AlphaFoldDB" id="F9ZP58"/>
<dbReference type="KEGG" id="acu:Atc_1796"/>
<feature type="transmembrane region" description="Helical" evidence="6">
    <location>
        <begin position="110"/>
        <end position="132"/>
    </location>
</feature>
<dbReference type="STRING" id="990288.Atc_1796"/>
<evidence type="ECO:0000256" key="3">
    <source>
        <dbReference type="ARBA" id="ARBA00022692"/>
    </source>
</evidence>
<organism evidence="8 9">
    <name type="scientific">Acidithiobacillus caldus (strain SM-1)</name>
    <dbReference type="NCBI Taxonomy" id="990288"/>
    <lineage>
        <taxon>Bacteria</taxon>
        <taxon>Pseudomonadati</taxon>
        <taxon>Pseudomonadota</taxon>
        <taxon>Acidithiobacillia</taxon>
        <taxon>Acidithiobacillales</taxon>
        <taxon>Acidithiobacillaceae</taxon>
        <taxon>Acidithiobacillus</taxon>
    </lineage>
</organism>
<evidence type="ECO:0000313" key="8">
    <source>
        <dbReference type="EMBL" id="AEK58444.1"/>
    </source>
</evidence>
<dbReference type="GO" id="GO:0005886">
    <property type="term" value="C:plasma membrane"/>
    <property type="evidence" value="ECO:0007669"/>
    <property type="project" value="UniProtKB-SubCell"/>
</dbReference>
<evidence type="ECO:0000256" key="1">
    <source>
        <dbReference type="ARBA" id="ARBA00004651"/>
    </source>
</evidence>
<dbReference type="InterPro" id="IPR051311">
    <property type="entry name" value="DedA_domain"/>
</dbReference>